<name>L8WIG9_THACA</name>
<evidence type="ECO:0000313" key="3">
    <source>
        <dbReference type="Proteomes" id="UP000011668"/>
    </source>
</evidence>
<evidence type="ECO:0000256" key="1">
    <source>
        <dbReference type="SAM" id="MobiDB-lite"/>
    </source>
</evidence>
<protein>
    <submittedName>
        <fullName evidence="2">Uncharacterized protein</fullName>
    </submittedName>
</protein>
<organism evidence="2 3">
    <name type="scientific">Thanatephorus cucumeris (strain AG1-IA)</name>
    <name type="common">Rice sheath blight fungus</name>
    <name type="synonym">Rhizoctonia solani</name>
    <dbReference type="NCBI Taxonomy" id="983506"/>
    <lineage>
        <taxon>Eukaryota</taxon>
        <taxon>Fungi</taxon>
        <taxon>Dikarya</taxon>
        <taxon>Basidiomycota</taxon>
        <taxon>Agaricomycotina</taxon>
        <taxon>Agaricomycetes</taxon>
        <taxon>Cantharellales</taxon>
        <taxon>Ceratobasidiaceae</taxon>
        <taxon>Rhizoctonia</taxon>
        <taxon>Rhizoctonia solani AG-1</taxon>
    </lineage>
</organism>
<dbReference type="AlphaFoldDB" id="L8WIG9"/>
<feature type="compositionally biased region" description="Basic and acidic residues" evidence="1">
    <location>
        <begin position="26"/>
        <end position="40"/>
    </location>
</feature>
<comment type="caution">
    <text evidence="2">The sequence shown here is derived from an EMBL/GenBank/DDBJ whole genome shotgun (WGS) entry which is preliminary data.</text>
</comment>
<gene>
    <name evidence="2" type="ORF">AG1IA_07955</name>
</gene>
<accession>L8WIG9</accession>
<feature type="region of interest" description="Disordered" evidence="1">
    <location>
        <begin position="1"/>
        <end position="48"/>
    </location>
</feature>
<dbReference type="HOGENOM" id="CLU_1797767_0_0_1"/>
<sequence length="144" mass="16447">MEGWRVGKGLRKAEPHRASRSVTGRGCEREPSEDGSRDQPPHLGQVSRVSPPRAVLEYYRILKKVHYVYMRELPLQYPSFRIQTTFLQFAVRLFALPTCHFVSLAHRMTGSRSTCEAKSLLALTLSRKPPPSAVSIYRSVQQQH</sequence>
<evidence type="ECO:0000313" key="2">
    <source>
        <dbReference type="EMBL" id="ELU38011.1"/>
    </source>
</evidence>
<proteinExistence type="predicted"/>
<dbReference type="Proteomes" id="UP000011668">
    <property type="component" value="Unassembled WGS sequence"/>
</dbReference>
<keyword evidence="3" id="KW-1185">Reference proteome</keyword>
<dbReference type="EMBL" id="AFRT01002299">
    <property type="protein sequence ID" value="ELU38011.1"/>
    <property type="molecule type" value="Genomic_DNA"/>
</dbReference>
<reference evidence="2 3" key="1">
    <citation type="journal article" date="2013" name="Nat. Commun.">
        <title>The evolution and pathogenic mechanisms of the rice sheath blight pathogen.</title>
        <authorList>
            <person name="Zheng A."/>
            <person name="Lin R."/>
            <person name="Xu L."/>
            <person name="Qin P."/>
            <person name="Tang C."/>
            <person name="Ai P."/>
            <person name="Zhang D."/>
            <person name="Liu Y."/>
            <person name="Sun Z."/>
            <person name="Feng H."/>
            <person name="Wang Y."/>
            <person name="Chen Y."/>
            <person name="Liang X."/>
            <person name="Fu R."/>
            <person name="Li Q."/>
            <person name="Zhang J."/>
            <person name="Yu X."/>
            <person name="Xie Z."/>
            <person name="Ding L."/>
            <person name="Guan P."/>
            <person name="Tang J."/>
            <person name="Liang Y."/>
            <person name="Wang S."/>
            <person name="Deng Q."/>
            <person name="Li S."/>
            <person name="Zhu J."/>
            <person name="Wang L."/>
            <person name="Liu H."/>
            <person name="Li P."/>
        </authorList>
    </citation>
    <scope>NUCLEOTIDE SEQUENCE [LARGE SCALE GENOMIC DNA]</scope>
    <source>
        <strain evidence="3">AG-1 IA</strain>
    </source>
</reference>